<dbReference type="EMBL" id="SNWD01000004">
    <property type="protein sequence ID" value="TDN83773.1"/>
    <property type="molecule type" value="Genomic_DNA"/>
</dbReference>
<feature type="transmembrane region" description="Helical" evidence="7">
    <location>
        <begin position="68"/>
        <end position="88"/>
    </location>
</feature>
<evidence type="ECO:0000256" key="6">
    <source>
        <dbReference type="SAM" id="MobiDB-lite"/>
    </source>
</evidence>
<evidence type="ECO:0000313" key="8">
    <source>
        <dbReference type="EMBL" id="TDN83773.1"/>
    </source>
</evidence>
<dbReference type="Pfam" id="PF13520">
    <property type="entry name" value="AA_permease_2"/>
    <property type="match status" value="1"/>
</dbReference>
<evidence type="ECO:0000256" key="4">
    <source>
        <dbReference type="ARBA" id="ARBA00022989"/>
    </source>
</evidence>
<keyword evidence="2" id="KW-0813">Transport</keyword>
<sequence>MHPLGGTDLTMDWRVKPLDAILATAEKKSLSRTLGPIQLTLLGVGAIIGTGIFVLTSEAAQKAGPGMMWAFVIAACVCGVAALCYSEIASMVPVSGSAYTYTYAVMGELLAWMVGWALILEYAVAASAVSVGWSGYFIGLLNSWGIGFPHALSVGPYADGIVNLPALIIALLVTLLLMVGTTESARVNAVLVTIKVAALSVFIILTLPVIKGAEFEPFMPNGWIGTGLGSGLGAVGAAASIFFAYVGFDAVSTAAEETKNPQVNVPIGLIGSLAICTVFYLLVAAGAIGTIGAQPISGLAGQVLAPGTPEFADRCKALAGMGTEPLVCSREALAHVLRQIGYERLGDMIGIAAFLALPSVILIMLFGQTRIFFVMARDGLLPEFLSAIHPKWKTPHIVTMITGVAVAIFAAFLPVGQLADISNSGTLFAFFMVALAVLILRRTQPERKRPFRTPLVYIVAPLAILGTLGLYVSLPLEAMLVLPVWGGIGLVVYFAYGFRKSHVGRGIIDVHEDDPDAPPQAVPPIGDAHTPGYKDA</sequence>
<keyword evidence="4 7" id="KW-1133">Transmembrane helix</keyword>
<feature type="transmembrane region" description="Helical" evidence="7">
    <location>
        <begin position="126"/>
        <end position="148"/>
    </location>
</feature>
<evidence type="ECO:0000256" key="1">
    <source>
        <dbReference type="ARBA" id="ARBA00004141"/>
    </source>
</evidence>
<feature type="transmembrane region" description="Helical" evidence="7">
    <location>
        <begin position="222"/>
        <end position="246"/>
    </location>
</feature>
<dbReference type="PIRSF" id="PIRSF006060">
    <property type="entry name" value="AA_transporter"/>
    <property type="match status" value="1"/>
</dbReference>
<evidence type="ECO:0000256" key="2">
    <source>
        <dbReference type="ARBA" id="ARBA00022448"/>
    </source>
</evidence>
<feature type="region of interest" description="Disordered" evidence="6">
    <location>
        <begin position="514"/>
        <end position="536"/>
    </location>
</feature>
<feature type="transmembrane region" description="Helical" evidence="7">
    <location>
        <begin position="100"/>
        <end position="119"/>
    </location>
</feature>
<evidence type="ECO:0000313" key="9">
    <source>
        <dbReference type="Proteomes" id="UP000295493"/>
    </source>
</evidence>
<gene>
    <name evidence="8" type="ORF">EV664_104259</name>
</gene>
<protein>
    <submittedName>
        <fullName evidence="8">Amino acid/polyamine/organocation transporter (APC superfamily)</fullName>
    </submittedName>
</protein>
<dbReference type="Proteomes" id="UP000295493">
    <property type="component" value="Unassembled WGS sequence"/>
</dbReference>
<feature type="transmembrane region" description="Helical" evidence="7">
    <location>
        <begin position="160"/>
        <end position="180"/>
    </location>
</feature>
<accession>A0A4R6FQ65</accession>
<feature type="transmembrane region" description="Helical" evidence="7">
    <location>
        <begin position="397"/>
        <end position="419"/>
    </location>
</feature>
<dbReference type="GO" id="GO:0016020">
    <property type="term" value="C:membrane"/>
    <property type="evidence" value="ECO:0007669"/>
    <property type="project" value="UniProtKB-SubCell"/>
</dbReference>
<dbReference type="AlphaFoldDB" id="A0A4R6FQ65"/>
<keyword evidence="3 7" id="KW-0812">Transmembrane</keyword>
<feature type="transmembrane region" description="Helical" evidence="7">
    <location>
        <begin position="480"/>
        <end position="498"/>
    </location>
</feature>
<proteinExistence type="predicted"/>
<comment type="subcellular location">
    <subcellularLocation>
        <location evidence="1">Membrane</location>
        <topology evidence="1">Multi-pass membrane protein</topology>
    </subcellularLocation>
</comment>
<dbReference type="GO" id="GO:0015171">
    <property type="term" value="F:amino acid transmembrane transporter activity"/>
    <property type="evidence" value="ECO:0007669"/>
    <property type="project" value="TreeGrafter"/>
</dbReference>
<feature type="transmembrane region" description="Helical" evidence="7">
    <location>
        <begin position="348"/>
        <end position="367"/>
    </location>
</feature>
<feature type="transmembrane region" description="Helical" evidence="7">
    <location>
        <begin position="187"/>
        <end position="210"/>
    </location>
</feature>
<keyword evidence="5 7" id="KW-0472">Membrane</keyword>
<dbReference type="PANTHER" id="PTHR43243">
    <property type="entry name" value="INNER MEMBRANE TRANSPORTER YGJI-RELATED"/>
    <property type="match status" value="1"/>
</dbReference>
<reference evidence="8 9" key="1">
    <citation type="submission" date="2019-03" db="EMBL/GenBank/DDBJ databases">
        <title>Genomic Encyclopedia of Type Strains, Phase IV (KMG-IV): sequencing the most valuable type-strain genomes for metagenomic binning, comparative biology and taxonomic classification.</title>
        <authorList>
            <person name="Goeker M."/>
        </authorList>
    </citation>
    <scope>NUCLEOTIDE SEQUENCE [LARGE SCALE GENOMIC DNA]</scope>
    <source>
        <strain evidence="8 9">DSM 25059</strain>
    </source>
</reference>
<dbReference type="PANTHER" id="PTHR43243:SF4">
    <property type="entry name" value="CATIONIC AMINO ACID TRANSPORTER 4"/>
    <property type="match status" value="1"/>
</dbReference>
<feature type="transmembrane region" description="Helical" evidence="7">
    <location>
        <begin position="425"/>
        <end position="443"/>
    </location>
</feature>
<evidence type="ECO:0000256" key="3">
    <source>
        <dbReference type="ARBA" id="ARBA00022692"/>
    </source>
</evidence>
<organism evidence="8 9">
    <name type="scientific">Stakelama pacifica</name>
    <dbReference type="NCBI Taxonomy" id="517720"/>
    <lineage>
        <taxon>Bacteria</taxon>
        <taxon>Pseudomonadati</taxon>
        <taxon>Pseudomonadota</taxon>
        <taxon>Alphaproteobacteria</taxon>
        <taxon>Sphingomonadales</taxon>
        <taxon>Sphingomonadaceae</taxon>
        <taxon>Stakelama</taxon>
    </lineage>
</organism>
<keyword evidence="9" id="KW-1185">Reference proteome</keyword>
<feature type="transmembrane region" description="Helical" evidence="7">
    <location>
        <begin position="267"/>
        <end position="291"/>
    </location>
</feature>
<evidence type="ECO:0000256" key="5">
    <source>
        <dbReference type="ARBA" id="ARBA00023136"/>
    </source>
</evidence>
<evidence type="ECO:0000256" key="7">
    <source>
        <dbReference type="SAM" id="Phobius"/>
    </source>
</evidence>
<dbReference type="InterPro" id="IPR002293">
    <property type="entry name" value="AA/rel_permease1"/>
</dbReference>
<comment type="caution">
    <text evidence="8">The sequence shown here is derived from an EMBL/GenBank/DDBJ whole genome shotgun (WGS) entry which is preliminary data.</text>
</comment>
<feature type="transmembrane region" description="Helical" evidence="7">
    <location>
        <begin position="37"/>
        <end position="56"/>
    </location>
</feature>
<name>A0A4R6FQ65_9SPHN</name>
<feature type="transmembrane region" description="Helical" evidence="7">
    <location>
        <begin position="455"/>
        <end position="474"/>
    </location>
</feature>
<dbReference type="Gene3D" id="1.20.1740.10">
    <property type="entry name" value="Amino acid/polyamine transporter I"/>
    <property type="match status" value="1"/>
</dbReference>